<keyword evidence="11" id="KW-0282">Flagellum</keyword>
<keyword evidence="4 10" id="KW-1003">Cell membrane</keyword>
<evidence type="ECO:0000256" key="6">
    <source>
        <dbReference type="ARBA" id="ARBA00022989"/>
    </source>
</evidence>
<dbReference type="Pfam" id="PF01311">
    <property type="entry name" value="Bac_export_1"/>
    <property type="match status" value="1"/>
</dbReference>
<keyword evidence="12" id="KW-1185">Reference proteome</keyword>
<evidence type="ECO:0000256" key="8">
    <source>
        <dbReference type="ARBA" id="ARBA00023143"/>
    </source>
</evidence>
<dbReference type="OrthoDB" id="9807748at2"/>
<protein>
    <recommendedName>
        <fullName evidence="3 9">Flagellar biosynthetic protein FliR</fullName>
    </recommendedName>
</protein>
<evidence type="ECO:0000256" key="3">
    <source>
        <dbReference type="ARBA" id="ARBA00021717"/>
    </source>
</evidence>
<feature type="transmembrane region" description="Helical" evidence="10">
    <location>
        <begin position="215"/>
        <end position="239"/>
    </location>
</feature>
<dbReference type="GO" id="GO:0006605">
    <property type="term" value="P:protein targeting"/>
    <property type="evidence" value="ECO:0007669"/>
    <property type="project" value="UniProtKB-UniRule"/>
</dbReference>
<comment type="similarity">
    <text evidence="2 10">Belongs to the FliR/MopE/SpaR family.</text>
</comment>
<keyword evidence="11" id="KW-0969">Cilium</keyword>
<gene>
    <name evidence="11" type="primary">fliR</name>
    <name evidence="11" type="ORF">E0485_03695</name>
</gene>
<dbReference type="PRINTS" id="PR00953">
    <property type="entry name" value="TYPE3IMRPROT"/>
</dbReference>
<evidence type="ECO:0000313" key="12">
    <source>
        <dbReference type="Proteomes" id="UP000295418"/>
    </source>
</evidence>
<evidence type="ECO:0000256" key="4">
    <source>
        <dbReference type="ARBA" id="ARBA00022475"/>
    </source>
</evidence>
<feature type="transmembrane region" description="Helical" evidence="10">
    <location>
        <begin position="117"/>
        <end position="135"/>
    </location>
</feature>
<accession>A0A4R4ENH3</accession>
<keyword evidence="8 10" id="KW-0975">Bacterial flagellum</keyword>
<dbReference type="EMBL" id="SKFG01000002">
    <property type="protein sequence ID" value="TCZ79975.1"/>
    <property type="molecule type" value="Genomic_DNA"/>
</dbReference>
<evidence type="ECO:0000313" key="11">
    <source>
        <dbReference type="EMBL" id="TCZ79975.1"/>
    </source>
</evidence>
<keyword evidence="11" id="KW-0966">Cell projection</keyword>
<keyword evidence="7 10" id="KW-0472">Membrane</keyword>
<dbReference type="NCBIfam" id="TIGR01400">
    <property type="entry name" value="fliR"/>
    <property type="match status" value="1"/>
</dbReference>
<feature type="transmembrane region" description="Helical" evidence="10">
    <location>
        <begin position="73"/>
        <end position="97"/>
    </location>
</feature>
<sequence length="262" mass="28901">MDQYIPYVSIFLLILCRISAFFVVAPIFSARNVPVMLKIGLAALISFIAFATVGTELQIEMNAMYIMYVIREVLVGLMLGFLAYMFFTVVQIAGSLIDFQIGFGISNVIDPMSGTAAPVIGNFKFMLATLLFLALDGHHLFIKGMLESFNWIPLTNELFAKIYDGQVSTFIADSFVNVFALAFQLAAPVLVSLFLTDLGLGLLTRVAPQFNVFVVGIPVKLLVGLIMILVLLSSMSSLFQDVFIQMLRAMEKLMHIIAGEVQ</sequence>
<dbReference type="AlphaFoldDB" id="A0A4R4ENH3"/>
<comment type="function">
    <text evidence="1 10">Role in flagellar biosynthesis.</text>
</comment>
<dbReference type="GO" id="GO:0044780">
    <property type="term" value="P:bacterial-type flagellum assembly"/>
    <property type="evidence" value="ECO:0007669"/>
    <property type="project" value="UniProtKB-UniRule"/>
</dbReference>
<keyword evidence="5 10" id="KW-0812">Transmembrane</keyword>
<proteinExistence type="inferred from homology"/>
<name>A0A4R4ENH3_9BACL</name>
<feature type="transmembrane region" description="Helical" evidence="10">
    <location>
        <begin position="7"/>
        <end position="29"/>
    </location>
</feature>
<feature type="transmembrane region" description="Helical" evidence="10">
    <location>
        <begin position="35"/>
        <end position="53"/>
    </location>
</feature>
<dbReference type="GO" id="GO:0009425">
    <property type="term" value="C:bacterial-type flagellum basal body"/>
    <property type="evidence" value="ECO:0007669"/>
    <property type="project" value="UniProtKB-SubCell"/>
</dbReference>
<evidence type="ECO:0000256" key="1">
    <source>
        <dbReference type="ARBA" id="ARBA00002578"/>
    </source>
</evidence>
<dbReference type="RefSeq" id="WP_132416622.1">
    <property type="nucleotide sequence ID" value="NZ_SKFG01000002.1"/>
</dbReference>
<evidence type="ECO:0000256" key="5">
    <source>
        <dbReference type="ARBA" id="ARBA00022692"/>
    </source>
</evidence>
<keyword evidence="6 10" id="KW-1133">Transmembrane helix</keyword>
<dbReference type="Proteomes" id="UP000295418">
    <property type="component" value="Unassembled WGS sequence"/>
</dbReference>
<dbReference type="PANTHER" id="PTHR30065">
    <property type="entry name" value="FLAGELLAR BIOSYNTHETIC PROTEIN FLIR"/>
    <property type="match status" value="1"/>
</dbReference>
<dbReference type="InterPro" id="IPR006303">
    <property type="entry name" value="FliR"/>
</dbReference>
<feature type="transmembrane region" description="Helical" evidence="10">
    <location>
        <begin position="175"/>
        <end position="195"/>
    </location>
</feature>
<dbReference type="InterPro" id="IPR002010">
    <property type="entry name" value="T3SS_IM_R"/>
</dbReference>
<reference evidence="11 12" key="1">
    <citation type="submission" date="2019-03" db="EMBL/GenBank/DDBJ databases">
        <authorList>
            <person name="Kim M.K.M."/>
        </authorList>
    </citation>
    <scope>NUCLEOTIDE SEQUENCE [LARGE SCALE GENOMIC DNA]</scope>
    <source>
        <strain evidence="11 12">18JY21-1</strain>
    </source>
</reference>
<evidence type="ECO:0000256" key="10">
    <source>
        <dbReference type="RuleBase" id="RU362071"/>
    </source>
</evidence>
<evidence type="ECO:0000256" key="7">
    <source>
        <dbReference type="ARBA" id="ARBA00023136"/>
    </source>
</evidence>
<organism evidence="11 12">
    <name type="scientific">Paenibacillus albiflavus</name>
    <dbReference type="NCBI Taxonomy" id="2545760"/>
    <lineage>
        <taxon>Bacteria</taxon>
        <taxon>Bacillati</taxon>
        <taxon>Bacillota</taxon>
        <taxon>Bacilli</taxon>
        <taxon>Bacillales</taxon>
        <taxon>Paenibacillaceae</taxon>
        <taxon>Paenibacillus</taxon>
    </lineage>
</organism>
<dbReference type="GO" id="GO:0005886">
    <property type="term" value="C:plasma membrane"/>
    <property type="evidence" value="ECO:0007669"/>
    <property type="project" value="UniProtKB-SubCell"/>
</dbReference>
<comment type="subcellular location">
    <subcellularLocation>
        <location evidence="10">Cell membrane</location>
        <topology evidence="10">Multi-pass membrane protein</topology>
    </subcellularLocation>
    <subcellularLocation>
        <location evidence="10">Bacterial flagellum basal body</location>
    </subcellularLocation>
</comment>
<evidence type="ECO:0000256" key="2">
    <source>
        <dbReference type="ARBA" id="ARBA00009772"/>
    </source>
</evidence>
<evidence type="ECO:0000256" key="9">
    <source>
        <dbReference type="NCBIfam" id="TIGR01400"/>
    </source>
</evidence>
<comment type="caution">
    <text evidence="11">The sequence shown here is derived from an EMBL/GenBank/DDBJ whole genome shotgun (WGS) entry which is preliminary data.</text>
</comment>
<dbReference type="PANTHER" id="PTHR30065:SF1">
    <property type="entry name" value="SURFACE PRESENTATION OF ANTIGENS PROTEIN SPAR"/>
    <property type="match status" value="1"/>
</dbReference>